<evidence type="ECO:0000256" key="1">
    <source>
        <dbReference type="SAM" id="MobiDB-lite"/>
    </source>
</evidence>
<evidence type="ECO:0008006" key="4">
    <source>
        <dbReference type="Google" id="ProtNLM"/>
    </source>
</evidence>
<name>A0AA88W0S3_9ASTE</name>
<evidence type="ECO:0000313" key="3">
    <source>
        <dbReference type="Proteomes" id="UP001188597"/>
    </source>
</evidence>
<accession>A0AA88W0S3</accession>
<feature type="region of interest" description="Disordered" evidence="1">
    <location>
        <begin position="1"/>
        <end position="22"/>
    </location>
</feature>
<proteinExistence type="predicted"/>
<dbReference type="Proteomes" id="UP001188597">
    <property type="component" value="Unassembled WGS sequence"/>
</dbReference>
<reference evidence="2" key="1">
    <citation type="submission" date="2022-12" db="EMBL/GenBank/DDBJ databases">
        <title>Draft genome assemblies for two species of Escallonia (Escalloniales).</title>
        <authorList>
            <person name="Chanderbali A."/>
            <person name="Dervinis C."/>
            <person name="Anghel I."/>
            <person name="Soltis D."/>
            <person name="Soltis P."/>
            <person name="Zapata F."/>
        </authorList>
    </citation>
    <scope>NUCLEOTIDE SEQUENCE</scope>
    <source>
        <strain evidence="2">UCBG64.0493</strain>
        <tissue evidence="2">Leaf</tissue>
    </source>
</reference>
<protein>
    <recommendedName>
        <fullName evidence="4">Josephin-like protein</fullName>
    </recommendedName>
</protein>
<dbReference type="PANTHER" id="PTHR35111:SF1">
    <property type="entry name" value="OS04G0115900 PROTEIN"/>
    <property type="match status" value="1"/>
</dbReference>
<keyword evidence="3" id="KW-1185">Reference proteome</keyword>
<comment type="caution">
    <text evidence="2">The sequence shown here is derived from an EMBL/GenBank/DDBJ whole genome shotgun (WGS) entry which is preliminary data.</text>
</comment>
<feature type="region of interest" description="Disordered" evidence="1">
    <location>
        <begin position="66"/>
        <end position="100"/>
    </location>
</feature>
<dbReference type="PANTHER" id="PTHR35111">
    <property type="entry name" value="F10A5.9-RELATED"/>
    <property type="match status" value="1"/>
</dbReference>
<dbReference type="EMBL" id="JAVXUP010000967">
    <property type="protein sequence ID" value="KAK3017935.1"/>
    <property type="molecule type" value="Genomic_DNA"/>
</dbReference>
<organism evidence="2 3">
    <name type="scientific">Escallonia herrerae</name>
    <dbReference type="NCBI Taxonomy" id="1293975"/>
    <lineage>
        <taxon>Eukaryota</taxon>
        <taxon>Viridiplantae</taxon>
        <taxon>Streptophyta</taxon>
        <taxon>Embryophyta</taxon>
        <taxon>Tracheophyta</taxon>
        <taxon>Spermatophyta</taxon>
        <taxon>Magnoliopsida</taxon>
        <taxon>eudicotyledons</taxon>
        <taxon>Gunneridae</taxon>
        <taxon>Pentapetalae</taxon>
        <taxon>asterids</taxon>
        <taxon>campanulids</taxon>
        <taxon>Escalloniales</taxon>
        <taxon>Escalloniaceae</taxon>
        <taxon>Escallonia</taxon>
    </lineage>
</organism>
<gene>
    <name evidence="2" type="ORF">RJ639_004024</name>
</gene>
<evidence type="ECO:0000313" key="2">
    <source>
        <dbReference type="EMBL" id="KAK3017935.1"/>
    </source>
</evidence>
<feature type="compositionally biased region" description="Basic and acidic residues" evidence="1">
    <location>
        <begin position="1"/>
        <end position="17"/>
    </location>
</feature>
<dbReference type="AlphaFoldDB" id="A0AA88W0S3"/>
<sequence>MAVREQRPQPQPRDRRSTTRKSYLCMPRFRGSSCSPRKTSRLSPAMSLLDRFREAVFRLIMLSALSSSKASQSHDESRSSPANSTGARRSYNRPDHDAHQSEAVADCIAFIKKSAIMDRENRDSAASSRSSIGAATEVNDKDCYAIRYPQFR</sequence>